<dbReference type="RefSeq" id="WP_225233684.1">
    <property type="nucleotide sequence ID" value="NZ_JBAPLV010000017.1"/>
</dbReference>
<evidence type="ECO:0000313" key="1">
    <source>
        <dbReference type="EMBL" id="MEI4279933.1"/>
    </source>
</evidence>
<evidence type="ECO:0000313" key="2">
    <source>
        <dbReference type="Proteomes" id="UP001373496"/>
    </source>
</evidence>
<name>A0ABU8E8G5_9ACTN</name>
<organism evidence="1 2">
    <name type="scientific">Klenkia terrae</name>
    <dbReference type="NCBI Taxonomy" id="1052259"/>
    <lineage>
        <taxon>Bacteria</taxon>
        <taxon>Bacillati</taxon>
        <taxon>Actinomycetota</taxon>
        <taxon>Actinomycetes</taxon>
        <taxon>Geodermatophilales</taxon>
        <taxon>Geodermatophilaceae</taxon>
        <taxon>Klenkia</taxon>
    </lineage>
</organism>
<sequence length="46" mass="4954">MSGTPWGGWPGCTRSPPWKALITGPDSLLQAEQQRALAALLTDRSM</sequence>
<dbReference type="EMBL" id="JBAPLV010000017">
    <property type="protein sequence ID" value="MEI4279933.1"/>
    <property type="molecule type" value="Genomic_DNA"/>
</dbReference>
<reference evidence="1 2" key="1">
    <citation type="submission" date="2024-03" db="EMBL/GenBank/DDBJ databases">
        <title>Draft genome sequence of Klenkia terrae.</title>
        <authorList>
            <person name="Duangmal K."/>
            <person name="Chantavorakit T."/>
        </authorList>
    </citation>
    <scope>NUCLEOTIDE SEQUENCE [LARGE SCALE GENOMIC DNA]</scope>
    <source>
        <strain evidence="1 2">JCM 17786</strain>
    </source>
</reference>
<gene>
    <name evidence="1" type="ORF">UXQ13_15800</name>
</gene>
<comment type="caution">
    <text evidence="1">The sequence shown here is derived from an EMBL/GenBank/DDBJ whole genome shotgun (WGS) entry which is preliminary data.</text>
</comment>
<protein>
    <submittedName>
        <fullName evidence="1">Uncharacterized protein</fullName>
    </submittedName>
</protein>
<dbReference type="Proteomes" id="UP001373496">
    <property type="component" value="Unassembled WGS sequence"/>
</dbReference>
<proteinExistence type="predicted"/>
<keyword evidence="2" id="KW-1185">Reference proteome</keyword>
<accession>A0ABU8E8G5</accession>